<dbReference type="Pfam" id="PF05699">
    <property type="entry name" value="Dimer_Tnp_hAT"/>
    <property type="match status" value="1"/>
</dbReference>
<proteinExistence type="predicted"/>
<sequence>MTPMTSIASYSAFSTGGRVLSNFRSKMNTDTLEALVCGQDWIKVEDGLFCFDEIDDNEDDVMTLSD</sequence>
<dbReference type="AlphaFoldDB" id="A0A5B0PD01"/>
<accession>A0A5B0PD01</accession>
<protein>
    <recommendedName>
        <fullName evidence="1">HAT C-terminal dimerisation domain-containing protein</fullName>
    </recommendedName>
</protein>
<dbReference type="GO" id="GO:0046983">
    <property type="term" value="F:protein dimerization activity"/>
    <property type="evidence" value="ECO:0007669"/>
    <property type="project" value="InterPro"/>
</dbReference>
<dbReference type="InterPro" id="IPR008906">
    <property type="entry name" value="HATC_C_dom"/>
</dbReference>
<name>A0A5B0PD01_PUCGR</name>
<dbReference type="EMBL" id="VSWC01000066">
    <property type="protein sequence ID" value="KAA1098540.1"/>
    <property type="molecule type" value="Genomic_DNA"/>
</dbReference>
<feature type="domain" description="HAT C-terminal dimerisation" evidence="1">
    <location>
        <begin position="2"/>
        <end position="42"/>
    </location>
</feature>
<gene>
    <name evidence="2" type="ORF">PGT21_036333</name>
</gene>
<dbReference type="Proteomes" id="UP000324748">
    <property type="component" value="Unassembled WGS sequence"/>
</dbReference>
<evidence type="ECO:0000313" key="3">
    <source>
        <dbReference type="Proteomes" id="UP000324748"/>
    </source>
</evidence>
<dbReference type="PANTHER" id="PTHR23272">
    <property type="entry name" value="BED FINGER-RELATED"/>
    <property type="match status" value="1"/>
</dbReference>
<organism evidence="2 3">
    <name type="scientific">Puccinia graminis f. sp. tritici</name>
    <dbReference type="NCBI Taxonomy" id="56615"/>
    <lineage>
        <taxon>Eukaryota</taxon>
        <taxon>Fungi</taxon>
        <taxon>Dikarya</taxon>
        <taxon>Basidiomycota</taxon>
        <taxon>Pucciniomycotina</taxon>
        <taxon>Pucciniomycetes</taxon>
        <taxon>Pucciniales</taxon>
        <taxon>Pucciniaceae</taxon>
        <taxon>Puccinia</taxon>
    </lineage>
</organism>
<keyword evidence="3" id="KW-1185">Reference proteome</keyword>
<comment type="caution">
    <text evidence="2">The sequence shown here is derived from an EMBL/GenBank/DDBJ whole genome shotgun (WGS) entry which is preliminary data.</text>
</comment>
<dbReference type="PANTHER" id="PTHR23272:SF161">
    <property type="entry name" value="ZINC FINGER BED DOMAIN-CONTAINING PROTEIN RICESLEEPER 1-LIKE"/>
    <property type="match status" value="1"/>
</dbReference>
<evidence type="ECO:0000259" key="1">
    <source>
        <dbReference type="Pfam" id="PF05699"/>
    </source>
</evidence>
<reference evidence="2 3" key="1">
    <citation type="submission" date="2019-05" db="EMBL/GenBank/DDBJ databases">
        <title>Emergence of the Ug99 lineage of the wheat stem rust pathogen through somatic hybridization.</title>
        <authorList>
            <person name="Li F."/>
            <person name="Upadhyaya N.M."/>
            <person name="Sperschneider J."/>
            <person name="Matny O."/>
            <person name="Nguyen-Phuc H."/>
            <person name="Mago R."/>
            <person name="Raley C."/>
            <person name="Miller M.E."/>
            <person name="Silverstein K.A.T."/>
            <person name="Henningsen E."/>
            <person name="Hirsch C.D."/>
            <person name="Visser B."/>
            <person name="Pretorius Z.A."/>
            <person name="Steffenson B.J."/>
            <person name="Schwessinger B."/>
            <person name="Dodds P.N."/>
            <person name="Figueroa M."/>
        </authorList>
    </citation>
    <scope>NUCLEOTIDE SEQUENCE [LARGE SCALE GENOMIC DNA]</scope>
    <source>
        <strain evidence="2">21-0</strain>
    </source>
</reference>
<dbReference type="SUPFAM" id="SSF53098">
    <property type="entry name" value="Ribonuclease H-like"/>
    <property type="match status" value="1"/>
</dbReference>
<dbReference type="OrthoDB" id="1301613at2759"/>
<dbReference type="InterPro" id="IPR012337">
    <property type="entry name" value="RNaseH-like_sf"/>
</dbReference>
<evidence type="ECO:0000313" key="2">
    <source>
        <dbReference type="EMBL" id="KAA1098540.1"/>
    </source>
</evidence>